<evidence type="ECO:0000313" key="3">
    <source>
        <dbReference type="Proteomes" id="UP000287651"/>
    </source>
</evidence>
<evidence type="ECO:0000313" key="2">
    <source>
        <dbReference type="EMBL" id="RRT47556.1"/>
    </source>
</evidence>
<dbReference type="EMBL" id="AMZH03014484">
    <property type="protein sequence ID" value="RRT47556.1"/>
    <property type="molecule type" value="Genomic_DNA"/>
</dbReference>
<dbReference type="AlphaFoldDB" id="A0A426Y761"/>
<reference evidence="2 3" key="1">
    <citation type="journal article" date="2014" name="Agronomy (Basel)">
        <title>A Draft Genome Sequence for Ensete ventricosum, the Drought-Tolerant Tree Against Hunger.</title>
        <authorList>
            <person name="Harrison J."/>
            <person name="Moore K.A."/>
            <person name="Paszkiewicz K."/>
            <person name="Jones T."/>
            <person name="Grant M."/>
            <person name="Ambacheew D."/>
            <person name="Muzemil S."/>
            <person name="Studholme D.J."/>
        </authorList>
    </citation>
    <scope>NUCLEOTIDE SEQUENCE [LARGE SCALE GENOMIC DNA]</scope>
</reference>
<protein>
    <submittedName>
        <fullName evidence="2">Uncharacterized protein</fullName>
    </submittedName>
</protein>
<feature type="compositionally biased region" description="Basic and acidic residues" evidence="1">
    <location>
        <begin position="104"/>
        <end position="115"/>
    </location>
</feature>
<comment type="caution">
    <text evidence="2">The sequence shown here is derived from an EMBL/GenBank/DDBJ whole genome shotgun (WGS) entry which is preliminary data.</text>
</comment>
<evidence type="ECO:0000256" key="1">
    <source>
        <dbReference type="SAM" id="MobiDB-lite"/>
    </source>
</evidence>
<accession>A0A426Y761</accession>
<feature type="compositionally biased region" description="Polar residues" evidence="1">
    <location>
        <begin position="16"/>
        <end position="25"/>
    </location>
</feature>
<feature type="region of interest" description="Disordered" evidence="1">
    <location>
        <begin position="1"/>
        <end position="30"/>
    </location>
</feature>
<proteinExistence type="predicted"/>
<dbReference type="Proteomes" id="UP000287651">
    <property type="component" value="Unassembled WGS sequence"/>
</dbReference>
<organism evidence="2 3">
    <name type="scientific">Ensete ventricosum</name>
    <name type="common">Abyssinian banana</name>
    <name type="synonym">Musa ensete</name>
    <dbReference type="NCBI Taxonomy" id="4639"/>
    <lineage>
        <taxon>Eukaryota</taxon>
        <taxon>Viridiplantae</taxon>
        <taxon>Streptophyta</taxon>
        <taxon>Embryophyta</taxon>
        <taxon>Tracheophyta</taxon>
        <taxon>Spermatophyta</taxon>
        <taxon>Magnoliopsida</taxon>
        <taxon>Liliopsida</taxon>
        <taxon>Zingiberales</taxon>
        <taxon>Musaceae</taxon>
        <taxon>Ensete</taxon>
    </lineage>
</organism>
<gene>
    <name evidence="2" type="ORF">B296_00049262</name>
</gene>
<name>A0A426Y761_ENSVE</name>
<feature type="region of interest" description="Disordered" evidence="1">
    <location>
        <begin position="59"/>
        <end position="160"/>
    </location>
</feature>
<feature type="compositionally biased region" description="Basic and acidic residues" evidence="1">
    <location>
        <begin position="1"/>
        <end position="15"/>
    </location>
</feature>
<sequence>MSWELHRAQSYDSKEASTASRNRNLPPSCCPPARYRGSLASWGGAISCVQLSSLAFRRYPASRKKASLRRRNTKATKGKERRRRRRRRRCLGELEGVGDGGGGQEEHVDGHERADGNGADGTGQGPPQAPESGRRRPAPLHPARFPFPFTRSGPALRASL</sequence>
<feature type="compositionally biased region" description="Basic residues" evidence="1">
    <location>
        <begin position="60"/>
        <end position="89"/>
    </location>
</feature>